<dbReference type="AlphaFoldDB" id="A0AA38KVP9"/>
<reference evidence="2" key="1">
    <citation type="submission" date="2022-08" db="EMBL/GenBank/DDBJ databases">
        <authorList>
            <consortium name="DOE Joint Genome Institute"/>
            <person name="Min B."/>
            <person name="Riley R."/>
            <person name="Sierra-Patev S."/>
            <person name="Naranjo-Ortiz M."/>
            <person name="Looney B."/>
            <person name="Konkel Z."/>
            <person name="Slot J.C."/>
            <person name="Sakamoto Y."/>
            <person name="Steenwyk J.L."/>
            <person name="Rokas A."/>
            <person name="Carro J."/>
            <person name="Camarero S."/>
            <person name="Ferreira P."/>
            <person name="Molpeceres G."/>
            <person name="Ruiz-Duenas F.J."/>
            <person name="Serrano A."/>
            <person name="Henrissat B."/>
            <person name="Drula E."/>
            <person name="Hughes K.W."/>
            <person name="Mata J.L."/>
            <person name="Ishikawa N.K."/>
            <person name="Vargas-Isla R."/>
            <person name="Ushijima S."/>
            <person name="Smith C.A."/>
            <person name="Ahrendt S."/>
            <person name="Andreopoulos W."/>
            <person name="He G."/>
            <person name="Labutti K."/>
            <person name="Lipzen A."/>
            <person name="Ng V."/>
            <person name="Sandor L."/>
            <person name="Barry K."/>
            <person name="Martinez A.T."/>
            <person name="Xiao Y."/>
            <person name="Gibbons J.G."/>
            <person name="Terashima K."/>
            <person name="Hibbett D.S."/>
            <person name="Grigoriev I.V."/>
        </authorList>
    </citation>
    <scope>NUCLEOTIDE SEQUENCE</scope>
    <source>
        <strain evidence="2">TFB10291</strain>
    </source>
</reference>
<comment type="caution">
    <text evidence="2">The sequence shown here is derived from an EMBL/GenBank/DDBJ whole genome shotgun (WGS) entry which is preliminary data.</text>
</comment>
<evidence type="ECO:0000256" key="1">
    <source>
        <dbReference type="SAM" id="Phobius"/>
    </source>
</evidence>
<feature type="transmembrane region" description="Helical" evidence="1">
    <location>
        <begin position="22"/>
        <end position="41"/>
    </location>
</feature>
<sequence>MSQSNKLTPSYPSLERYRLDGMILDGFTFGIYTILTIHAVIAIMRGRGTHSKQGKVSKTQCYILLFYVIVTFLLGAVGFAANARYTEDIWINFRGQPGWSPEELITDEFYFWYSRLAVDSQAIMVWIMNALLLYRCVVTWNYARWVIFLMSTVYLAIVGLSMSVMVFAQKQAIFTNLNLQLSFLALSCTYNILYTVLVAAKILSVQQRVKRTLSAEYAQVYTSVVTLIIESAFLYFIFDLLFLISFAIHSDTEYLILLENCLIQGIAQLLIIIRVAQGREHAQHATVSSDSSVAVKHSTLASTTTVDEGSAISMKSRIC</sequence>
<evidence type="ECO:0000313" key="3">
    <source>
        <dbReference type="Proteomes" id="UP001163798"/>
    </source>
</evidence>
<protein>
    <submittedName>
        <fullName evidence="2">Uncharacterized protein</fullName>
    </submittedName>
</protein>
<dbReference type="Proteomes" id="UP001163798">
    <property type="component" value="Unassembled WGS sequence"/>
</dbReference>
<organism evidence="2 3">
    <name type="scientific">Lentinula aff. detonsa</name>
    <dbReference type="NCBI Taxonomy" id="2804958"/>
    <lineage>
        <taxon>Eukaryota</taxon>
        <taxon>Fungi</taxon>
        <taxon>Dikarya</taxon>
        <taxon>Basidiomycota</taxon>
        <taxon>Agaricomycotina</taxon>
        <taxon>Agaricomycetes</taxon>
        <taxon>Agaricomycetidae</taxon>
        <taxon>Agaricales</taxon>
        <taxon>Marasmiineae</taxon>
        <taxon>Omphalotaceae</taxon>
        <taxon>Lentinula</taxon>
    </lineage>
</organism>
<keyword evidence="1" id="KW-0472">Membrane</keyword>
<dbReference type="EMBL" id="MU793370">
    <property type="protein sequence ID" value="KAJ3784602.1"/>
    <property type="molecule type" value="Genomic_DNA"/>
</dbReference>
<keyword evidence="1" id="KW-1133">Transmembrane helix</keyword>
<keyword evidence="3" id="KW-1185">Reference proteome</keyword>
<accession>A0AA38KVP9</accession>
<feature type="transmembrane region" description="Helical" evidence="1">
    <location>
        <begin position="110"/>
        <end position="134"/>
    </location>
</feature>
<proteinExistence type="predicted"/>
<gene>
    <name evidence="2" type="ORF">GGU10DRAFT_314637</name>
</gene>
<name>A0AA38KVP9_9AGAR</name>
<keyword evidence="1" id="KW-0812">Transmembrane</keyword>
<feature type="transmembrane region" description="Helical" evidence="1">
    <location>
        <begin position="180"/>
        <end position="203"/>
    </location>
</feature>
<feature type="transmembrane region" description="Helical" evidence="1">
    <location>
        <begin position="224"/>
        <end position="248"/>
    </location>
</feature>
<feature type="transmembrane region" description="Helical" evidence="1">
    <location>
        <begin position="254"/>
        <end position="273"/>
    </location>
</feature>
<feature type="transmembrane region" description="Helical" evidence="1">
    <location>
        <begin position="146"/>
        <end position="168"/>
    </location>
</feature>
<feature type="transmembrane region" description="Helical" evidence="1">
    <location>
        <begin position="62"/>
        <end position="81"/>
    </location>
</feature>
<evidence type="ECO:0000313" key="2">
    <source>
        <dbReference type="EMBL" id="KAJ3784602.1"/>
    </source>
</evidence>